<dbReference type="OrthoDB" id="9768004at2"/>
<accession>A0A2S5J020</accession>
<protein>
    <submittedName>
        <fullName evidence="3">Sulfatase-modifying factor 1</fullName>
    </submittedName>
</protein>
<dbReference type="Proteomes" id="UP000239297">
    <property type="component" value="Unassembled WGS sequence"/>
</dbReference>
<evidence type="ECO:0000259" key="2">
    <source>
        <dbReference type="Pfam" id="PF03781"/>
    </source>
</evidence>
<dbReference type="GO" id="GO:0120147">
    <property type="term" value="F:formylglycine-generating oxidase activity"/>
    <property type="evidence" value="ECO:0007669"/>
    <property type="project" value="TreeGrafter"/>
</dbReference>
<reference evidence="3 4" key="1">
    <citation type="journal article" date="2014" name="Int. J. Syst. Evol. Microbiol.">
        <title>Arthrobacter pityocampae sp. nov., isolated from Thaumetopoea pityocampa (Lep., Thaumetopoeidae).</title>
        <authorList>
            <person name="Ince I.A."/>
            <person name="Demirbag Z."/>
            <person name="Kati H."/>
        </authorList>
    </citation>
    <scope>NUCLEOTIDE SEQUENCE [LARGE SCALE GENOMIC DNA]</scope>
    <source>
        <strain evidence="3 4">Tp2</strain>
    </source>
</reference>
<dbReference type="InterPro" id="IPR051043">
    <property type="entry name" value="Sulfatase_Mod_Factor_Kinase"/>
</dbReference>
<dbReference type="EMBL" id="PRKW01000002">
    <property type="protein sequence ID" value="PPB50121.1"/>
    <property type="molecule type" value="Genomic_DNA"/>
</dbReference>
<dbReference type="PANTHER" id="PTHR23150">
    <property type="entry name" value="SULFATASE MODIFYING FACTOR 1, 2"/>
    <property type="match status" value="1"/>
</dbReference>
<organism evidence="3 4">
    <name type="scientific">Arthrobacter pityocampae</name>
    <dbReference type="NCBI Taxonomy" id="547334"/>
    <lineage>
        <taxon>Bacteria</taxon>
        <taxon>Bacillati</taxon>
        <taxon>Actinomycetota</taxon>
        <taxon>Actinomycetes</taxon>
        <taxon>Micrococcales</taxon>
        <taxon>Micrococcaceae</taxon>
        <taxon>Arthrobacter</taxon>
    </lineage>
</organism>
<gene>
    <name evidence="3" type="ORF">C4K88_05485</name>
</gene>
<proteinExistence type="predicted"/>
<dbReference type="InterPro" id="IPR005532">
    <property type="entry name" value="SUMF_dom"/>
</dbReference>
<sequence length="319" mass="34484">MLHIPAGEFRMGSEDFYPDEGPARQVRVLPFELDERPVTNADFAVFVAATDYTTVAERPLDPVEFPDLPPRDLAPGALVFTPPPGPVDLGDWTRWWRWSPGACWRHPLGPGSSLEGKEDHPVVQVSFADTAAYATWAGKRLPDEAEWEFAARGGLSDAFAYAWGDEARPDGVLMANTWQGRFPYLRTGANGWKGTSPVGSFRANGYGLSDMIGNVWEWTSTYYAARHAIKAPAPAPADDGAGGCACTPHRDSAADSAEPGADVPRRVLKGGSHLCAPEYCLRYRPAARSPQTEDTATSHIGFRCARSVADPGSPADAPQ</sequence>
<evidence type="ECO:0000313" key="3">
    <source>
        <dbReference type="EMBL" id="PPB50121.1"/>
    </source>
</evidence>
<dbReference type="InterPro" id="IPR016187">
    <property type="entry name" value="CTDL_fold"/>
</dbReference>
<dbReference type="AlphaFoldDB" id="A0A2S5J020"/>
<feature type="region of interest" description="Disordered" evidence="1">
    <location>
        <begin position="290"/>
        <end position="319"/>
    </location>
</feature>
<dbReference type="SUPFAM" id="SSF56436">
    <property type="entry name" value="C-type lectin-like"/>
    <property type="match status" value="1"/>
</dbReference>
<evidence type="ECO:0000313" key="4">
    <source>
        <dbReference type="Proteomes" id="UP000239297"/>
    </source>
</evidence>
<dbReference type="InterPro" id="IPR042095">
    <property type="entry name" value="SUMF_sf"/>
</dbReference>
<dbReference type="RefSeq" id="WP_104120614.1">
    <property type="nucleotide sequence ID" value="NZ_PRKW01000002.1"/>
</dbReference>
<keyword evidence="4" id="KW-1185">Reference proteome</keyword>
<dbReference type="Gene3D" id="3.90.1580.10">
    <property type="entry name" value="paralog of FGE (formylglycine-generating enzyme)"/>
    <property type="match status" value="1"/>
</dbReference>
<feature type="domain" description="Sulfatase-modifying factor enzyme-like" evidence="2">
    <location>
        <begin position="1"/>
        <end position="306"/>
    </location>
</feature>
<comment type="caution">
    <text evidence="3">The sequence shown here is derived from an EMBL/GenBank/DDBJ whole genome shotgun (WGS) entry which is preliminary data.</text>
</comment>
<dbReference type="PANTHER" id="PTHR23150:SF19">
    <property type="entry name" value="FORMYLGLYCINE-GENERATING ENZYME"/>
    <property type="match status" value="1"/>
</dbReference>
<dbReference type="Pfam" id="PF03781">
    <property type="entry name" value="FGE-sulfatase"/>
    <property type="match status" value="1"/>
</dbReference>
<evidence type="ECO:0000256" key="1">
    <source>
        <dbReference type="SAM" id="MobiDB-lite"/>
    </source>
</evidence>
<name>A0A2S5J020_9MICC</name>